<dbReference type="Proteomes" id="UP001241377">
    <property type="component" value="Unassembled WGS sequence"/>
</dbReference>
<comment type="caution">
    <text evidence="1">The sequence shown here is derived from an EMBL/GenBank/DDBJ whole genome shotgun (WGS) entry which is preliminary data.</text>
</comment>
<dbReference type="EMBL" id="JASBWR010000136">
    <property type="protein sequence ID" value="KAJ9092302.1"/>
    <property type="molecule type" value="Genomic_DNA"/>
</dbReference>
<name>A0ACC2UZ88_9TREE</name>
<evidence type="ECO:0000313" key="1">
    <source>
        <dbReference type="EMBL" id="KAJ9092302.1"/>
    </source>
</evidence>
<gene>
    <name evidence="1" type="ORF">QFC19_008736</name>
</gene>
<sequence length="594" mass="65598">MSDTSSPLTAMSSPLTELGEPVGSPESFSLSPPLPSCISELERYDAIHAISPSPEHHSITGAQSIEPLVATEEADVEALFQDQPIPQQDDNEVIHVPDSPPRFADVIDLVNEPELVRHGNIVELRWAAGPGMEHDLVVEVDENGYEIARNTANAGTPEPRPNTETDSEEDDLIVEGQKGVRSLLDCCRGIMMRCAPRYDDIGDLQYQQHPLFFNTMSAKQLEELETNSPSIKDDTDHLWKRFVIQKSLVAYKSYDENRPPKSWRKVYKRLLREEERKMLQAAEEMKARYAAEEMEKRAKRTQITTATLNDLGYRRKPATHIGSSRGKATSLLGKVREKTVQDRKFRAPPSIQAIPRSAIESLVFPTSGPFATLGAFEPTSRPKTGVGMGPKRPDLPAPPFINPNRVIQQTISQASAAKSLAERNVIVTSTSKAMKRAATLDDSDDDDDDEEIVFLAASSKTKPSSQKTTLVQNRNKSPIDGDLPPERQQPVNMDFFSVPVAASSVPRQKMRKMETPQRNHRPIARSSNPGSSVGQRVSDKTAPVPQSGPSGSRRENQHGGTTSSWALSGSSPSGEGSQKRVQSPLFVPKRRKVY</sequence>
<accession>A0ACC2UZ88</accession>
<protein>
    <submittedName>
        <fullName evidence="1">Uncharacterized protein</fullName>
    </submittedName>
</protein>
<evidence type="ECO:0000313" key="2">
    <source>
        <dbReference type="Proteomes" id="UP001241377"/>
    </source>
</evidence>
<proteinExistence type="predicted"/>
<keyword evidence="2" id="KW-1185">Reference proteome</keyword>
<organism evidence="1 2">
    <name type="scientific">Naganishia cerealis</name>
    <dbReference type="NCBI Taxonomy" id="610337"/>
    <lineage>
        <taxon>Eukaryota</taxon>
        <taxon>Fungi</taxon>
        <taxon>Dikarya</taxon>
        <taxon>Basidiomycota</taxon>
        <taxon>Agaricomycotina</taxon>
        <taxon>Tremellomycetes</taxon>
        <taxon>Filobasidiales</taxon>
        <taxon>Filobasidiaceae</taxon>
        <taxon>Naganishia</taxon>
    </lineage>
</organism>
<reference evidence="1" key="1">
    <citation type="submission" date="2023-04" db="EMBL/GenBank/DDBJ databases">
        <title>Draft Genome sequencing of Naganishia species isolated from polar environments using Oxford Nanopore Technology.</title>
        <authorList>
            <person name="Leo P."/>
            <person name="Venkateswaran K."/>
        </authorList>
    </citation>
    <scope>NUCLEOTIDE SEQUENCE</scope>
    <source>
        <strain evidence="1">MNA-CCFEE 5261</strain>
    </source>
</reference>